<gene>
    <name evidence="1" type="ORF">WH50_13990</name>
</gene>
<evidence type="ECO:0000313" key="2">
    <source>
        <dbReference type="Proteomes" id="UP000248090"/>
    </source>
</evidence>
<dbReference type="Proteomes" id="UP000248090">
    <property type="component" value="Unassembled WGS sequence"/>
</dbReference>
<comment type="caution">
    <text evidence="1">The sequence shown here is derived from an EMBL/GenBank/DDBJ whole genome shotgun (WGS) entry which is preliminary data.</text>
</comment>
<name>A0ABX5LVJ5_9GAMM</name>
<evidence type="ECO:0000313" key="1">
    <source>
        <dbReference type="EMBL" id="PXF30701.1"/>
    </source>
</evidence>
<keyword evidence="2" id="KW-1185">Reference proteome</keyword>
<protein>
    <submittedName>
        <fullName evidence="1">Uncharacterized protein</fullName>
    </submittedName>
</protein>
<organism evidence="1 2">
    <name type="scientific">Pokkaliibacter plantistimulans</name>
    <dbReference type="NCBI Taxonomy" id="1635171"/>
    <lineage>
        <taxon>Bacteria</taxon>
        <taxon>Pseudomonadati</taxon>
        <taxon>Pseudomonadota</taxon>
        <taxon>Gammaproteobacteria</taxon>
        <taxon>Oceanospirillales</taxon>
        <taxon>Balneatrichaceae</taxon>
        <taxon>Pokkaliibacter</taxon>
    </lineage>
</organism>
<dbReference type="EMBL" id="LAPT01000067">
    <property type="protein sequence ID" value="PXF30701.1"/>
    <property type="molecule type" value="Genomic_DNA"/>
</dbReference>
<sequence length="69" mass="7899">MKKTKAPEITEEIKSKAKKMPNAYLYTIDGDLKESDYIPPEKIIGAWKVNQNGDISGEFIHNPQYKENT</sequence>
<accession>A0ABX5LVJ5</accession>
<proteinExistence type="predicted"/>
<reference evidence="1 2" key="1">
    <citation type="submission" date="2015-03" db="EMBL/GenBank/DDBJ databases">
        <authorList>
            <person name="Krishnan R."/>
            <person name="Midha S."/>
            <person name="Patil P.B."/>
            <person name="Rameshkumar N."/>
        </authorList>
    </citation>
    <scope>NUCLEOTIDE SEQUENCE [LARGE SCALE GENOMIC DNA]</scope>
    <source>
        <strain evidence="1 2">L1E11</strain>
    </source>
</reference>
<dbReference type="RefSeq" id="WP_110187876.1">
    <property type="nucleotide sequence ID" value="NZ_CP177354.1"/>
</dbReference>